<dbReference type="PANTHER" id="PTHR45975">
    <property type="entry name" value="NUCLEOSOME-REMODELING FACTOR SUBUNIT BPTF"/>
    <property type="match status" value="1"/>
</dbReference>
<organism evidence="4 5">
    <name type="scientific">Ridgeia piscesae</name>
    <name type="common">Tubeworm</name>
    <dbReference type="NCBI Taxonomy" id="27915"/>
    <lineage>
        <taxon>Eukaryota</taxon>
        <taxon>Metazoa</taxon>
        <taxon>Spiralia</taxon>
        <taxon>Lophotrochozoa</taxon>
        <taxon>Annelida</taxon>
        <taxon>Polychaeta</taxon>
        <taxon>Sedentaria</taxon>
        <taxon>Canalipalpata</taxon>
        <taxon>Sabellida</taxon>
        <taxon>Siboglinidae</taxon>
        <taxon>Ridgeia</taxon>
    </lineage>
</organism>
<name>A0AAD9K356_RIDPI</name>
<accession>A0AAD9K356</accession>
<dbReference type="Pfam" id="PF00439">
    <property type="entry name" value="Bromodomain"/>
    <property type="match status" value="1"/>
</dbReference>
<dbReference type="SMART" id="SM00297">
    <property type="entry name" value="BROMO"/>
    <property type="match status" value="1"/>
</dbReference>
<dbReference type="Gene3D" id="1.20.920.10">
    <property type="entry name" value="Bromodomain-like"/>
    <property type="match status" value="1"/>
</dbReference>
<dbReference type="GO" id="GO:0016589">
    <property type="term" value="C:NURF complex"/>
    <property type="evidence" value="ECO:0007669"/>
    <property type="project" value="InterPro"/>
</dbReference>
<evidence type="ECO:0000313" key="5">
    <source>
        <dbReference type="Proteomes" id="UP001209878"/>
    </source>
</evidence>
<evidence type="ECO:0000256" key="2">
    <source>
        <dbReference type="PROSITE-ProRule" id="PRU00035"/>
    </source>
</evidence>
<dbReference type="GO" id="GO:0000978">
    <property type="term" value="F:RNA polymerase II cis-regulatory region sequence-specific DNA binding"/>
    <property type="evidence" value="ECO:0007669"/>
    <property type="project" value="TreeGrafter"/>
</dbReference>
<comment type="caution">
    <text evidence="4">The sequence shown here is derived from an EMBL/GenBank/DDBJ whole genome shotgun (WGS) entry which is preliminary data.</text>
</comment>
<evidence type="ECO:0000313" key="4">
    <source>
        <dbReference type="EMBL" id="KAK2163490.1"/>
    </source>
</evidence>
<keyword evidence="1 2" id="KW-0103">Bromodomain</keyword>
<keyword evidence="5" id="KW-1185">Reference proteome</keyword>
<evidence type="ECO:0000259" key="3">
    <source>
        <dbReference type="PROSITE" id="PS50014"/>
    </source>
</evidence>
<dbReference type="InterPro" id="IPR001487">
    <property type="entry name" value="Bromodomain"/>
</dbReference>
<dbReference type="Proteomes" id="UP001209878">
    <property type="component" value="Unassembled WGS sequence"/>
</dbReference>
<dbReference type="InterPro" id="IPR036427">
    <property type="entry name" value="Bromodomain-like_sf"/>
</dbReference>
<dbReference type="InterPro" id="IPR018359">
    <property type="entry name" value="Bromodomain_CS"/>
</dbReference>
<sequence length="88" mass="10546">MSWPFLEAVNPKEVPEYYRVIKEPMDLTTVEKKVSEQQYVKLGDFVKDVMRVFDNCRFFNSSDTPYYQCAEVLENFFVQKLKNFKDTL</sequence>
<dbReference type="InterPro" id="IPR038028">
    <property type="entry name" value="BPTF"/>
</dbReference>
<dbReference type="GO" id="GO:0006357">
    <property type="term" value="P:regulation of transcription by RNA polymerase II"/>
    <property type="evidence" value="ECO:0007669"/>
    <property type="project" value="InterPro"/>
</dbReference>
<dbReference type="AlphaFoldDB" id="A0AAD9K356"/>
<protein>
    <recommendedName>
        <fullName evidence="3">Bromo domain-containing protein</fullName>
    </recommendedName>
</protein>
<dbReference type="EMBL" id="JAODUO010001460">
    <property type="protein sequence ID" value="KAK2163490.1"/>
    <property type="molecule type" value="Genomic_DNA"/>
</dbReference>
<feature type="domain" description="Bromo" evidence="3">
    <location>
        <begin position="1"/>
        <end position="67"/>
    </location>
</feature>
<dbReference type="PROSITE" id="PS50014">
    <property type="entry name" value="BROMODOMAIN_2"/>
    <property type="match status" value="1"/>
</dbReference>
<evidence type="ECO:0000256" key="1">
    <source>
        <dbReference type="ARBA" id="ARBA00023117"/>
    </source>
</evidence>
<dbReference type="PRINTS" id="PR00503">
    <property type="entry name" value="BROMODOMAIN"/>
</dbReference>
<dbReference type="SUPFAM" id="SSF47370">
    <property type="entry name" value="Bromodomain"/>
    <property type="match status" value="1"/>
</dbReference>
<dbReference type="PROSITE" id="PS00633">
    <property type="entry name" value="BROMODOMAIN_1"/>
    <property type="match status" value="1"/>
</dbReference>
<dbReference type="PANTHER" id="PTHR45975:SF2">
    <property type="entry name" value="NUCLEOSOME-REMODELING FACTOR SUBUNIT BPTF"/>
    <property type="match status" value="1"/>
</dbReference>
<gene>
    <name evidence="4" type="ORF">NP493_1460g00037</name>
</gene>
<proteinExistence type="predicted"/>
<reference evidence="4" key="1">
    <citation type="journal article" date="2023" name="Mol. Biol. Evol.">
        <title>Third-Generation Sequencing Reveals the Adaptive Role of the Epigenome in Three Deep-Sea Polychaetes.</title>
        <authorList>
            <person name="Perez M."/>
            <person name="Aroh O."/>
            <person name="Sun Y."/>
            <person name="Lan Y."/>
            <person name="Juniper S.K."/>
            <person name="Young C.R."/>
            <person name="Angers B."/>
            <person name="Qian P.Y."/>
        </authorList>
    </citation>
    <scope>NUCLEOTIDE SEQUENCE</scope>
    <source>
        <strain evidence="4">R07B-5</strain>
    </source>
</reference>